<dbReference type="EMBL" id="CM047898">
    <property type="protein sequence ID" value="KAJ0105362.1"/>
    <property type="molecule type" value="Genomic_DNA"/>
</dbReference>
<comment type="caution">
    <text evidence="1">The sequence shown here is derived from an EMBL/GenBank/DDBJ whole genome shotgun (WGS) entry which is preliminary data.</text>
</comment>
<sequence>MAFWGVEVKPGKPFTHIADNARDRLHISQATLGTGNATKKSVVQCNVGNKSPVFLCSLFPEKAESCQLNLEFEEANEVVFSVIGPRSVHLTGYFLGSGGRHYNLNDESYPFNFFDPIMLKEINIFFFWGGLDFWNFWNGIVSIFSFTIIASESYGEDIADTETERSTGRSDEDKYEDSFIDDSDPKLFPPSPLSGDKVQEFEVTPDKRKPKNVKDSHKRLRKKYQLSETDDDVGAQEHTNANDTMALDSESEDMLPISSLCKGSPATRKGKLEAEEKIEKNGDTNPATENGKFEAEEKPDKKRCETINSDTKEEHYFTIMERKVDAVDNAEPKRPNSGDFVLPAVVVIPENGAKPKKKKKARSKGVKDINTDGCCNVLEEDKAKQNDAEADKKAQNLSLGNEENEKTSNYDGNSADLPPDSMPASTQMGPESDAKPKKRKRKDHAEKSFEADSNYHTNVTIEDSALQDEILCSFTCASSVTWEGQLFCLISDNDVVRSAGENPSEEKKKKKKKRKTNEDGKITDMEISLLSTDEKSGLVTDTEKSSDSKLSQLRTLSNGVVIEELEKGQSDGKVATSGKKISVLYTGKLKENGQVFDSNLDGTPFKFRLGGGKDVLDCFNVGLEGMRVGEKRRIFVPPSMGYGSEGDGKNVPPNSSLVFDMELVKVHK</sequence>
<name>A0ACC1C013_9ROSI</name>
<accession>A0ACC1C013</accession>
<organism evidence="1 2">
    <name type="scientific">Pistacia atlantica</name>
    <dbReference type="NCBI Taxonomy" id="434234"/>
    <lineage>
        <taxon>Eukaryota</taxon>
        <taxon>Viridiplantae</taxon>
        <taxon>Streptophyta</taxon>
        <taxon>Embryophyta</taxon>
        <taxon>Tracheophyta</taxon>
        <taxon>Spermatophyta</taxon>
        <taxon>Magnoliopsida</taxon>
        <taxon>eudicotyledons</taxon>
        <taxon>Gunneridae</taxon>
        <taxon>Pentapetalae</taxon>
        <taxon>rosids</taxon>
        <taxon>malvids</taxon>
        <taxon>Sapindales</taxon>
        <taxon>Anacardiaceae</taxon>
        <taxon>Pistacia</taxon>
    </lineage>
</organism>
<proteinExistence type="predicted"/>
<dbReference type="Proteomes" id="UP001164250">
    <property type="component" value="Chromosome 2"/>
</dbReference>
<reference evidence="2" key="1">
    <citation type="journal article" date="2023" name="G3 (Bethesda)">
        <title>Genome assembly and association tests identify interacting loci associated with vigor, precocity, and sex in interspecific pistachio rootstocks.</title>
        <authorList>
            <person name="Palmer W."/>
            <person name="Jacygrad E."/>
            <person name="Sagayaradj S."/>
            <person name="Cavanaugh K."/>
            <person name="Han R."/>
            <person name="Bertier L."/>
            <person name="Beede B."/>
            <person name="Kafkas S."/>
            <person name="Golino D."/>
            <person name="Preece J."/>
            <person name="Michelmore R."/>
        </authorList>
    </citation>
    <scope>NUCLEOTIDE SEQUENCE [LARGE SCALE GENOMIC DNA]</scope>
</reference>
<evidence type="ECO:0000313" key="2">
    <source>
        <dbReference type="Proteomes" id="UP001164250"/>
    </source>
</evidence>
<protein>
    <submittedName>
        <fullName evidence="1">Uncharacterized protein</fullName>
    </submittedName>
</protein>
<keyword evidence="2" id="KW-1185">Reference proteome</keyword>
<evidence type="ECO:0000313" key="1">
    <source>
        <dbReference type="EMBL" id="KAJ0105362.1"/>
    </source>
</evidence>
<gene>
    <name evidence="1" type="ORF">Patl1_19235</name>
</gene>